<name>A0AA97F8X9_9SPHN</name>
<dbReference type="PANTHER" id="PTHR35175:SF2">
    <property type="entry name" value="DUF1289 DOMAIN-CONTAINING PROTEIN"/>
    <property type="match status" value="1"/>
</dbReference>
<dbReference type="AlphaFoldDB" id="A0AA97F8X9"/>
<dbReference type="InterPro" id="IPR010710">
    <property type="entry name" value="DUF1289"/>
</dbReference>
<organism evidence="1 2">
    <name type="scientific">Alterisphingorhabdus coralli</name>
    <dbReference type="NCBI Taxonomy" id="3071408"/>
    <lineage>
        <taxon>Bacteria</taxon>
        <taxon>Pseudomonadati</taxon>
        <taxon>Pseudomonadota</taxon>
        <taxon>Alphaproteobacteria</taxon>
        <taxon>Sphingomonadales</taxon>
        <taxon>Sphingomonadaceae</taxon>
        <taxon>Alterisphingorhabdus (ex Yan et al. 2024)</taxon>
    </lineage>
</organism>
<protein>
    <submittedName>
        <fullName evidence="1">DUF1289 domain-containing protein</fullName>
    </submittedName>
</protein>
<sequence>MTQAPPSPCISICTIDKASGWCEGCGRSIAEITEWASASPQRQQQIVDDLPARMTELRRTSEKKSAG</sequence>
<dbReference type="Proteomes" id="UP001302429">
    <property type="component" value="Chromosome"/>
</dbReference>
<proteinExistence type="predicted"/>
<dbReference type="KEGG" id="acoa:RB602_03010"/>
<gene>
    <name evidence="1" type="ORF">RB602_03010</name>
</gene>
<accession>A0AA97F8X9</accession>
<keyword evidence="2" id="KW-1185">Reference proteome</keyword>
<dbReference type="RefSeq" id="WP_317082818.1">
    <property type="nucleotide sequence ID" value="NZ_CP136594.1"/>
</dbReference>
<dbReference type="EMBL" id="CP136594">
    <property type="protein sequence ID" value="WOE75696.1"/>
    <property type="molecule type" value="Genomic_DNA"/>
</dbReference>
<dbReference type="Pfam" id="PF06945">
    <property type="entry name" value="DUF1289"/>
    <property type="match status" value="1"/>
</dbReference>
<evidence type="ECO:0000313" key="1">
    <source>
        <dbReference type="EMBL" id="WOE75696.1"/>
    </source>
</evidence>
<reference evidence="1 2" key="1">
    <citation type="submission" date="2023-10" db="EMBL/GenBank/DDBJ databases">
        <title>Complete genome sequence of a Sphingomonadaceae bacterium.</title>
        <authorList>
            <person name="Yan C."/>
        </authorList>
    </citation>
    <scope>NUCLEOTIDE SEQUENCE [LARGE SCALE GENOMIC DNA]</scope>
    <source>
        <strain evidence="1 2">SCSIO 66989</strain>
    </source>
</reference>
<evidence type="ECO:0000313" key="2">
    <source>
        <dbReference type="Proteomes" id="UP001302429"/>
    </source>
</evidence>
<dbReference type="PANTHER" id="PTHR35175">
    <property type="entry name" value="DUF1289 DOMAIN-CONTAINING PROTEIN"/>
    <property type="match status" value="1"/>
</dbReference>